<sequence>MAGRLVTDELWNEIADLFPPAERNGTRGRKPVDNRTVFTSLVFLLRTGIGWRDLPTELGVSEKTVRRRLNVWTEQGLWERIFEHLLNRLRASGRLNLAEVLIDGGLNKAPCGGEKSVRTQPTEVAVAVN</sequence>
<reference evidence="2 3" key="1">
    <citation type="submission" date="2019-08" db="EMBL/GenBank/DDBJ databases">
        <authorList>
            <person name="Dhanesh K."/>
            <person name="Kumar G."/>
            <person name="Sasikala C."/>
            <person name="Venkata Ramana C."/>
        </authorList>
    </citation>
    <scope>NUCLEOTIDE SEQUENCE [LARGE SCALE GENOMIC DNA]</scope>
    <source>
        <strain evidence="2 3">JC645</strain>
    </source>
</reference>
<dbReference type="EMBL" id="VWOX01000069">
    <property type="protein sequence ID" value="KAA5534000.1"/>
    <property type="molecule type" value="Genomic_DNA"/>
</dbReference>
<accession>A0A5M6CHV0</accession>
<proteinExistence type="predicted"/>
<organism evidence="2 3">
    <name type="scientific">Roseiconus nitratireducens</name>
    <dbReference type="NCBI Taxonomy" id="2605748"/>
    <lineage>
        <taxon>Bacteria</taxon>
        <taxon>Pseudomonadati</taxon>
        <taxon>Planctomycetota</taxon>
        <taxon>Planctomycetia</taxon>
        <taxon>Pirellulales</taxon>
        <taxon>Pirellulaceae</taxon>
        <taxon>Roseiconus</taxon>
    </lineage>
</organism>
<dbReference type="PANTHER" id="PTHR46637:SF1">
    <property type="entry name" value="BLL5188 PROTEIN"/>
    <property type="match status" value="1"/>
</dbReference>
<protein>
    <submittedName>
        <fullName evidence="2">Transposase</fullName>
    </submittedName>
</protein>
<dbReference type="InterPro" id="IPR052909">
    <property type="entry name" value="Transposase_6_like"/>
</dbReference>
<comment type="caution">
    <text evidence="2">The sequence shown here is derived from an EMBL/GenBank/DDBJ whole genome shotgun (WGS) entry which is preliminary data.</text>
</comment>
<dbReference type="PANTHER" id="PTHR46637">
    <property type="entry name" value="TIS1421-TRANSPOSASE PROTEIN A"/>
    <property type="match status" value="1"/>
</dbReference>
<evidence type="ECO:0000313" key="3">
    <source>
        <dbReference type="Proteomes" id="UP000324479"/>
    </source>
</evidence>
<evidence type="ECO:0000313" key="2">
    <source>
        <dbReference type="EMBL" id="KAA5534000.1"/>
    </source>
</evidence>
<dbReference type="InterPro" id="IPR025161">
    <property type="entry name" value="IS402-like_dom"/>
</dbReference>
<keyword evidence="3" id="KW-1185">Reference proteome</keyword>
<dbReference type="AlphaFoldDB" id="A0A5M6CHV0"/>
<gene>
    <name evidence="2" type="ORF">FYK55_28700</name>
</gene>
<name>A0A5M6CHV0_9BACT</name>
<dbReference type="Proteomes" id="UP000324479">
    <property type="component" value="Unassembled WGS sequence"/>
</dbReference>
<evidence type="ECO:0000259" key="1">
    <source>
        <dbReference type="Pfam" id="PF13340"/>
    </source>
</evidence>
<dbReference type="RefSeq" id="WP_150080063.1">
    <property type="nucleotide sequence ID" value="NZ_VWOX01000069.1"/>
</dbReference>
<dbReference type="Pfam" id="PF13340">
    <property type="entry name" value="DUF4096"/>
    <property type="match status" value="1"/>
</dbReference>
<feature type="domain" description="Insertion element IS402-like" evidence="1">
    <location>
        <begin position="6"/>
        <end position="82"/>
    </location>
</feature>